<evidence type="ECO:0000313" key="4">
    <source>
        <dbReference type="Proteomes" id="UP000092631"/>
    </source>
</evidence>
<feature type="coiled-coil region" evidence="1">
    <location>
        <begin position="520"/>
        <end position="554"/>
    </location>
</feature>
<reference evidence="4" key="1">
    <citation type="submission" date="2016-04" db="EMBL/GenBank/DDBJ databases">
        <title>Complete Genome Sequences of Twelve Strains of a Stable Defined Moderately Diverse Mouse Microbiota 2 (sDMDMm2).</title>
        <authorList>
            <person name="Uchimura Y."/>
            <person name="Wyss M."/>
            <person name="Brugiroux S."/>
            <person name="Limenitakis J.P."/>
            <person name="Stecher B."/>
            <person name="McCoy K.D."/>
            <person name="Macpherson A.J."/>
        </authorList>
    </citation>
    <scope>NUCLEOTIDE SEQUENCE [LARGE SCALE GENOMIC DNA]</scope>
    <source>
        <strain evidence="4">I48</strain>
    </source>
</reference>
<dbReference type="Proteomes" id="UP000092631">
    <property type="component" value="Chromosome"/>
</dbReference>
<keyword evidence="2" id="KW-0812">Transmembrane</keyword>
<dbReference type="OrthoDB" id="975864at2"/>
<dbReference type="GeneID" id="82188568"/>
<keyword evidence="2" id="KW-1133">Transmembrane helix</keyword>
<keyword evidence="4" id="KW-1185">Reference proteome</keyword>
<dbReference type="RefSeq" id="WP_065539601.1">
    <property type="nucleotide sequence ID" value="NZ_CAPDLJ010000014.1"/>
</dbReference>
<feature type="transmembrane region" description="Helical" evidence="2">
    <location>
        <begin position="605"/>
        <end position="623"/>
    </location>
</feature>
<keyword evidence="2" id="KW-0472">Membrane</keyword>
<dbReference type="EMBL" id="CP015401">
    <property type="protein sequence ID" value="ANU58813.1"/>
    <property type="molecule type" value="Genomic_DNA"/>
</dbReference>
<gene>
    <name evidence="3" type="ORF">A4V03_15605</name>
</gene>
<feature type="transmembrane region" description="Helical" evidence="2">
    <location>
        <begin position="572"/>
        <end position="593"/>
    </location>
</feature>
<proteinExistence type="predicted"/>
<protein>
    <submittedName>
        <fullName evidence="3">Uncharacterized protein</fullName>
    </submittedName>
</protein>
<keyword evidence="1" id="KW-0175">Coiled coil</keyword>
<accession>A0A1C7H256</accession>
<evidence type="ECO:0000313" key="3">
    <source>
        <dbReference type="EMBL" id="ANU58813.1"/>
    </source>
</evidence>
<organism evidence="3 4">
    <name type="scientific">Bacteroides caecimuris</name>
    <dbReference type="NCBI Taxonomy" id="1796613"/>
    <lineage>
        <taxon>Bacteria</taxon>
        <taxon>Pseudomonadati</taxon>
        <taxon>Bacteroidota</taxon>
        <taxon>Bacteroidia</taxon>
        <taxon>Bacteroidales</taxon>
        <taxon>Bacteroidaceae</taxon>
        <taxon>Bacteroides</taxon>
    </lineage>
</organism>
<sequence>MSEQLLTTYSFFAALTENSTDIYSAVYVPICKRALSLYAKNKTIGSDQDICNLISSEYGIDVPLLIIRKLIKSVVNDLSRKDKTKFDFQIIENGNNFSFSFKSFSFCDIEESYNVERRKSNALQQAFEIFAKEQGENINNIPSFSDFINKNKNKISSFLSGRVNDITDCSEVSFMPHVRFLQYIEQNNDNLYKATKQIFIGSVIASYLESDFDLEAKLEKGTSYYLDTQIVLELLDLQRAEDTPPTKELIKLIHDTGGNIRLMDITLDEIKTNIQNAIHNYDRNHPTTTINEACVRLGKNKTWLIALHGNLDNLLQTDYKINIDKVPESDIEKFANTDDATQLKEIWFRKHSAVHDVVAYLHVREKRKYDPNKKLLQKASYWFVTANRKLCEFNITKKVNGNIGEIIMPDELTSLLFLQNPKKLSGRVSSIGLNELIAQTLSEEYPSRDLINEFDSVVSSLQNISADDYKILLSSISQESTIKIHKLLHGSISEPEKFNKDIHAIIETERNNKLKTDNKHKIEIQKNNELQEANKNLSRQLSDISQQIADIQESQHLEKIRQEEKDKINRRWIWMCISIIVALAAIIVLQSFPNITKCIQKSIQIIGGLGGFWGFCNLALNLWSKFKSH</sequence>
<evidence type="ECO:0000256" key="1">
    <source>
        <dbReference type="SAM" id="Coils"/>
    </source>
</evidence>
<dbReference type="KEGG" id="bcae:A4V03_15605"/>
<dbReference type="AlphaFoldDB" id="A0A1C7H256"/>
<name>A0A1C7H256_9BACE</name>
<evidence type="ECO:0000256" key="2">
    <source>
        <dbReference type="SAM" id="Phobius"/>
    </source>
</evidence>